<reference evidence="2 3" key="1">
    <citation type="submission" date="2017-12" db="EMBL/GenBank/DDBJ databases">
        <title>Comparative genomics of Botrytis spp.</title>
        <authorList>
            <person name="Valero-Jimenez C.A."/>
            <person name="Tapia P."/>
            <person name="Veloso J."/>
            <person name="Silva-Moreno E."/>
            <person name="Staats M."/>
            <person name="Valdes J.H."/>
            <person name="Van Kan J.A.L."/>
        </authorList>
    </citation>
    <scope>NUCLEOTIDE SEQUENCE [LARGE SCALE GENOMIC DNA]</scope>
    <source>
        <strain evidence="2 3">MUCL2120</strain>
    </source>
</reference>
<protein>
    <submittedName>
        <fullName evidence="2">Uncharacterized protein</fullName>
    </submittedName>
</protein>
<dbReference type="EMBL" id="PQXJ01000158">
    <property type="protein sequence ID" value="TGO59697.1"/>
    <property type="molecule type" value="Genomic_DNA"/>
</dbReference>
<evidence type="ECO:0000256" key="1">
    <source>
        <dbReference type="SAM" id="MobiDB-lite"/>
    </source>
</evidence>
<accession>A0A4Z1ISR0</accession>
<evidence type="ECO:0000313" key="3">
    <source>
        <dbReference type="Proteomes" id="UP000297452"/>
    </source>
</evidence>
<keyword evidence="3" id="KW-1185">Reference proteome</keyword>
<organism evidence="2 3">
    <name type="scientific">Botryotinia narcissicola</name>
    <dbReference type="NCBI Taxonomy" id="278944"/>
    <lineage>
        <taxon>Eukaryota</taxon>
        <taxon>Fungi</taxon>
        <taxon>Dikarya</taxon>
        <taxon>Ascomycota</taxon>
        <taxon>Pezizomycotina</taxon>
        <taxon>Leotiomycetes</taxon>
        <taxon>Helotiales</taxon>
        <taxon>Sclerotiniaceae</taxon>
        <taxon>Botryotinia</taxon>
    </lineage>
</organism>
<dbReference type="Proteomes" id="UP000297452">
    <property type="component" value="Unassembled WGS sequence"/>
</dbReference>
<proteinExistence type="predicted"/>
<comment type="caution">
    <text evidence="2">The sequence shown here is derived from an EMBL/GenBank/DDBJ whole genome shotgun (WGS) entry which is preliminary data.</text>
</comment>
<evidence type="ECO:0000313" key="2">
    <source>
        <dbReference type="EMBL" id="TGO59697.1"/>
    </source>
</evidence>
<sequence length="242" mass="26307">MPSSIPYDPSLVMANVKLDNRIENAVSEYAEEKIKSEEKNQPLRAQIRSVHVNMESPVDYVKTQIKSMPLASDSMNIDVQYFTNNTNCQESTSLASNASGYVSATMKWLGKDVAAQMTRAAAHQISDQVSKHSISGILRPSRSISTKRLKSGIIFLKTTRLSRLAQAICCKLLNRTNPILPMLRNSASSQECRLDPVSWVAKYYPGKYMAISYDDVAPSSGPPGASATGGSSAEQTAAPAAE</sequence>
<feature type="compositionally biased region" description="Low complexity" evidence="1">
    <location>
        <begin position="219"/>
        <end position="233"/>
    </location>
</feature>
<name>A0A4Z1ISR0_9HELO</name>
<feature type="region of interest" description="Disordered" evidence="1">
    <location>
        <begin position="219"/>
        <end position="242"/>
    </location>
</feature>
<dbReference type="AlphaFoldDB" id="A0A4Z1ISR0"/>
<dbReference type="OrthoDB" id="3516672at2759"/>
<gene>
    <name evidence="2" type="ORF">BOTNAR_0158g00040</name>
</gene>